<sequence>MGRSLSLLFFAKILLTIHVSCSGQPNQKETAIDSIRNTDKNSDKFQVFPKRITLGSPVSKEIGLLKKVILENKKVNTKEEYENNSFSGVRYFFDPKNYTILKVNTDYPAILFEKYNYNANLDLTKNYHQFYQHPMVGFMQNHQIYVGVNANTAFENPSLFPIKFNGHSHSLVEKIDDRQVNNYQLLDEVAVDSLELKYGSSRVYFNNDWNLLKEPNPKNEFYEKVVRLKNSLKAAAQKKDINPEDIDLSISMVIDKNGKVNHLEAYMEYSIPEKQSVRVEDSALKSFVETLKIDLVNNYSFFIPALNKDKNPVSAYFLTRLNIGLPYRNFK</sequence>
<dbReference type="Proteomes" id="UP000251241">
    <property type="component" value="Unassembled WGS sequence"/>
</dbReference>
<name>A0A2X2IQT8_SPHMU</name>
<protein>
    <submittedName>
        <fullName evidence="1">Uncharacterized protein</fullName>
    </submittedName>
</protein>
<dbReference type="EMBL" id="UAUU01000002">
    <property type="protein sequence ID" value="SPZ83664.1"/>
    <property type="molecule type" value="Genomic_DNA"/>
</dbReference>
<organism evidence="1 2">
    <name type="scientific">Sphingobacterium multivorum</name>
    <dbReference type="NCBI Taxonomy" id="28454"/>
    <lineage>
        <taxon>Bacteria</taxon>
        <taxon>Pseudomonadati</taxon>
        <taxon>Bacteroidota</taxon>
        <taxon>Sphingobacteriia</taxon>
        <taxon>Sphingobacteriales</taxon>
        <taxon>Sphingobacteriaceae</taxon>
        <taxon>Sphingobacterium</taxon>
    </lineage>
</organism>
<dbReference type="AlphaFoldDB" id="A0A2X2IQT8"/>
<evidence type="ECO:0000313" key="1">
    <source>
        <dbReference type="EMBL" id="SPZ83664.1"/>
    </source>
</evidence>
<accession>A0A2X2IQT8</accession>
<evidence type="ECO:0000313" key="2">
    <source>
        <dbReference type="Proteomes" id="UP000251241"/>
    </source>
</evidence>
<proteinExistence type="predicted"/>
<reference evidence="1 2" key="1">
    <citation type="submission" date="2018-06" db="EMBL/GenBank/DDBJ databases">
        <authorList>
            <consortium name="Pathogen Informatics"/>
            <person name="Doyle S."/>
        </authorList>
    </citation>
    <scope>NUCLEOTIDE SEQUENCE [LARGE SCALE GENOMIC DNA]</scope>
    <source>
        <strain evidence="1 2">NCTC11343</strain>
    </source>
</reference>
<gene>
    <name evidence="1" type="ORF">NCTC11343_00183</name>
</gene>